<evidence type="ECO:0000256" key="11">
    <source>
        <dbReference type="ARBA" id="ARBA00049105"/>
    </source>
</evidence>
<evidence type="ECO:0000256" key="6">
    <source>
        <dbReference type="ARBA" id="ARBA00022695"/>
    </source>
</evidence>
<dbReference type="CDD" id="cd05402">
    <property type="entry name" value="NT_PAP_TUTase"/>
    <property type="match status" value="1"/>
</dbReference>
<dbReference type="Gene3D" id="3.30.460.10">
    <property type="entry name" value="Beta Polymerase, domain 2"/>
    <property type="match status" value="1"/>
</dbReference>
<sequence length="960" mass="109938">MFVVCDICQVNISTAQEYDRHMCGKRHQARLKSYEERKKQSNCSVFVKGFPPGTKDIELENYFSYFGKVKHVFFDKQHNKVKGRSFAIIEYEAPNSAQIALSYKSHVLNSEHLIVRPRDFKELQTTPYFPWQKEKERQQLPWSNYEEPNQIGAFGQQRQQFNMGRGHFGNKGRGQYGNMGPGQYGNMGPGQYGNMGPRQYGNVGQGQYGNMGQAQYGNMQQGQYGNMGDPYGEDMGFGNQGYMSFYGEGEEQTQEEIAKRKKDIEKQKIQKLQKERAKKEEEEQLPITLEELNQYMQQKMVIGISNQMNTMIELLQVTPEELQQRYTICKTLEDALSPFFPGVAINQFGSSVNGFGIRGCDMDVYLDLSKIGIPCRSAKIQLPYHRDIRSVKKNAGPFNQEEVDSMSNYDKVKLISRILIEHAPSCHNTLTVPSNRCPLIRFQHEVSGIKCDLSVNNKLALQNTRLLQTYSLFDQRVKPLIYAVRYWAKVKGLAGNPKAGNQLSNYALTWMVLYYLMNTKPSLVPTVEYLASLCGNDRTWIDCWDCSFVAAQMIPSSKNIQTTEELLHGFFSYYGSFDFRASCICVRTGLIIPVAKMVLDKTMKVGVVNIQDPFVLNHNITLNVNDKMASKISQELKIAETKSKTWFDVKFAETKSITDIFNDIVPEGLNLDAVNKTVDASGLVLGKYQFLVPMKTQNMTPIKLRELEEEGDIYLGWCKRMVKFIYGLIERVLMFDCEIRTTNLPEEFHKKTRTYDHSKKVKLATTGVKRGPDSTDEVTNAKKSKTEENKVIEDKKPSANSENTEEQKNKNPQCQVDARKEDSEVPMETSGAEGKVPEGPVDPFDAEIDFSKNEIFLDMDVLVFLRIWAERKKIGNKLKERGFQESIELEQTISETLYYDYLKPSRRPILEFRLIIRSDVKPGMASSLLVEAISRPGMKEYDAVFHFVKKFVLKAVEKWF</sequence>
<evidence type="ECO:0000256" key="10">
    <source>
        <dbReference type="ARBA" id="ARBA00033036"/>
    </source>
</evidence>
<dbReference type="InterPro" id="IPR035979">
    <property type="entry name" value="RBD_domain_sf"/>
</dbReference>
<keyword evidence="7" id="KW-0479">Metal-binding</keyword>
<accession>A0ABQ9ER71</accession>
<proteinExistence type="predicted"/>
<dbReference type="EC" id="2.7.7.52" evidence="3"/>
<dbReference type="Gene3D" id="3.30.70.330">
    <property type="match status" value="1"/>
</dbReference>
<dbReference type="SUPFAM" id="SSF81631">
    <property type="entry name" value="PAP/OAS1 substrate-binding domain"/>
    <property type="match status" value="1"/>
</dbReference>
<dbReference type="Pfam" id="PF03828">
    <property type="entry name" value="PAP_assoc"/>
    <property type="match status" value="1"/>
</dbReference>
<gene>
    <name evidence="16" type="ORF">KUTeg_015628</name>
</gene>
<organism evidence="16 17">
    <name type="scientific">Tegillarca granosa</name>
    <name type="common">Malaysian cockle</name>
    <name type="synonym">Anadara granosa</name>
    <dbReference type="NCBI Taxonomy" id="220873"/>
    <lineage>
        <taxon>Eukaryota</taxon>
        <taxon>Metazoa</taxon>
        <taxon>Spiralia</taxon>
        <taxon>Lophotrochozoa</taxon>
        <taxon>Mollusca</taxon>
        <taxon>Bivalvia</taxon>
        <taxon>Autobranchia</taxon>
        <taxon>Pteriomorphia</taxon>
        <taxon>Arcoida</taxon>
        <taxon>Arcoidea</taxon>
        <taxon>Arcidae</taxon>
        <taxon>Tegillarca</taxon>
    </lineage>
</organism>
<evidence type="ECO:0000256" key="2">
    <source>
        <dbReference type="ARBA" id="ARBA00001946"/>
    </source>
</evidence>
<dbReference type="Pfam" id="PF22600">
    <property type="entry name" value="MTPAP-like_central"/>
    <property type="match status" value="1"/>
</dbReference>
<keyword evidence="5" id="KW-0808">Transferase</keyword>
<dbReference type="PROSITE" id="PS50102">
    <property type="entry name" value="RRM"/>
    <property type="match status" value="1"/>
</dbReference>
<feature type="coiled-coil region" evidence="13">
    <location>
        <begin position="250"/>
        <end position="298"/>
    </location>
</feature>
<evidence type="ECO:0000256" key="12">
    <source>
        <dbReference type="PROSITE-ProRule" id="PRU00176"/>
    </source>
</evidence>
<dbReference type="SUPFAM" id="SSF81301">
    <property type="entry name" value="Nucleotidyltransferase"/>
    <property type="match status" value="1"/>
</dbReference>
<dbReference type="Gene3D" id="3.30.160.60">
    <property type="entry name" value="Classic Zinc Finger"/>
    <property type="match status" value="1"/>
</dbReference>
<dbReference type="Gene3D" id="1.10.1410.10">
    <property type="match status" value="1"/>
</dbReference>
<dbReference type="Proteomes" id="UP001217089">
    <property type="component" value="Unassembled WGS sequence"/>
</dbReference>
<comment type="cofactor">
    <cofactor evidence="1">
        <name>Mn(2+)</name>
        <dbReference type="ChEBI" id="CHEBI:29035"/>
    </cofactor>
</comment>
<dbReference type="SUPFAM" id="SSF54928">
    <property type="entry name" value="RNA-binding domain, RBD"/>
    <property type="match status" value="1"/>
</dbReference>
<evidence type="ECO:0000256" key="8">
    <source>
        <dbReference type="ARBA" id="ARBA00022842"/>
    </source>
</evidence>
<comment type="caution">
    <text evidence="16">The sequence shown here is derived from an EMBL/GenBank/DDBJ whole genome shotgun (WGS) entry which is preliminary data.</text>
</comment>
<comment type="cofactor">
    <cofactor evidence="2">
        <name>Mg(2+)</name>
        <dbReference type="ChEBI" id="CHEBI:18420"/>
    </cofactor>
</comment>
<evidence type="ECO:0000313" key="17">
    <source>
        <dbReference type="Proteomes" id="UP001217089"/>
    </source>
</evidence>
<comment type="catalytic activity">
    <reaction evidence="11">
        <text>RNA(n) + UTP = RNA(n)-3'-uridine ribonucleotide + diphosphate</text>
        <dbReference type="Rhea" id="RHEA:14785"/>
        <dbReference type="Rhea" id="RHEA-COMP:14527"/>
        <dbReference type="Rhea" id="RHEA-COMP:17348"/>
        <dbReference type="ChEBI" id="CHEBI:33019"/>
        <dbReference type="ChEBI" id="CHEBI:46398"/>
        <dbReference type="ChEBI" id="CHEBI:140395"/>
        <dbReference type="ChEBI" id="CHEBI:173116"/>
        <dbReference type="EC" id="2.7.7.52"/>
    </reaction>
</comment>
<dbReference type="InterPro" id="IPR002058">
    <property type="entry name" value="PAP_assoc"/>
</dbReference>
<evidence type="ECO:0000256" key="14">
    <source>
        <dbReference type="SAM" id="MobiDB-lite"/>
    </source>
</evidence>
<dbReference type="EMBL" id="JARBDR010000793">
    <property type="protein sequence ID" value="KAJ8307544.1"/>
    <property type="molecule type" value="Genomic_DNA"/>
</dbReference>
<evidence type="ECO:0000256" key="9">
    <source>
        <dbReference type="ARBA" id="ARBA00030790"/>
    </source>
</evidence>
<evidence type="ECO:0000256" key="5">
    <source>
        <dbReference type="ARBA" id="ARBA00022679"/>
    </source>
</evidence>
<dbReference type="InterPro" id="IPR000504">
    <property type="entry name" value="RRM_dom"/>
</dbReference>
<keyword evidence="17" id="KW-1185">Reference proteome</keyword>
<keyword evidence="6" id="KW-0548">Nucleotidyltransferase</keyword>
<dbReference type="InterPro" id="IPR043519">
    <property type="entry name" value="NT_sf"/>
</dbReference>
<evidence type="ECO:0000256" key="1">
    <source>
        <dbReference type="ARBA" id="ARBA00001936"/>
    </source>
</evidence>
<evidence type="ECO:0000256" key="7">
    <source>
        <dbReference type="ARBA" id="ARBA00022723"/>
    </source>
</evidence>
<reference evidence="16 17" key="1">
    <citation type="submission" date="2022-12" db="EMBL/GenBank/DDBJ databases">
        <title>Chromosome-level genome of Tegillarca granosa.</title>
        <authorList>
            <person name="Kim J."/>
        </authorList>
    </citation>
    <scope>NUCLEOTIDE SEQUENCE [LARGE SCALE GENOMIC DNA]</scope>
    <source>
        <strain evidence="16">Teg-2019</strain>
        <tissue evidence="16">Adductor muscle</tissue>
    </source>
</reference>
<evidence type="ECO:0000256" key="3">
    <source>
        <dbReference type="ARBA" id="ARBA00012472"/>
    </source>
</evidence>
<keyword evidence="13" id="KW-0175">Coiled coil</keyword>
<evidence type="ECO:0000256" key="4">
    <source>
        <dbReference type="ARBA" id="ARBA00021679"/>
    </source>
</evidence>
<name>A0ABQ9ER71_TEGGR</name>
<dbReference type="PANTHER" id="PTHR12271:SF127">
    <property type="entry name" value="SPECKLE TARGETED PIP5K1A-REGULATED POLY(A) POLYMERASE"/>
    <property type="match status" value="1"/>
</dbReference>
<dbReference type="Pfam" id="PF00076">
    <property type="entry name" value="RRM_1"/>
    <property type="match status" value="1"/>
</dbReference>
<evidence type="ECO:0000259" key="15">
    <source>
        <dbReference type="PROSITE" id="PS50102"/>
    </source>
</evidence>
<dbReference type="PANTHER" id="PTHR12271">
    <property type="entry name" value="POLY A POLYMERASE CID PAP -RELATED"/>
    <property type="match status" value="1"/>
</dbReference>
<feature type="region of interest" description="Disordered" evidence="14">
    <location>
        <begin position="763"/>
        <end position="841"/>
    </location>
</feature>
<protein>
    <recommendedName>
        <fullName evidence="4">Speckle targeted PIP5K1A-regulated poly(A) polymerase</fullName>
        <ecNumber evidence="3">2.7.7.52</ecNumber>
    </recommendedName>
    <alternativeName>
        <fullName evidence="9">RNA-binding motif protein 21</fullName>
    </alternativeName>
    <alternativeName>
        <fullName evidence="10">U6 snRNA-specific terminal uridylyltransferase 1</fullName>
    </alternativeName>
</protein>
<evidence type="ECO:0000313" key="16">
    <source>
        <dbReference type="EMBL" id="KAJ8307544.1"/>
    </source>
</evidence>
<dbReference type="SMART" id="SM00360">
    <property type="entry name" value="RRM"/>
    <property type="match status" value="1"/>
</dbReference>
<dbReference type="InterPro" id="IPR054708">
    <property type="entry name" value="MTPAP-like_central"/>
</dbReference>
<evidence type="ECO:0000256" key="13">
    <source>
        <dbReference type="SAM" id="Coils"/>
    </source>
</evidence>
<feature type="compositionally biased region" description="Basic and acidic residues" evidence="14">
    <location>
        <begin position="784"/>
        <end position="797"/>
    </location>
</feature>
<feature type="domain" description="RRM" evidence="15">
    <location>
        <begin position="43"/>
        <end position="121"/>
    </location>
</feature>
<dbReference type="InterPro" id="IPR012677">
    <property type="entry name" value="Nucleotide-bd_a/b_plait_sf"/>
</dbReference>
<keyword evidence="8" id="KW-0460">Magnesium</keyword>
<keyword evidence="12" id="KW-0694">RNA-binding</keyword>